<reference evidence="3 4" key="1">
    <citation type="journal article" date="2011" name="Cell">
        <title>The monarch butterfly genome yields insights into long-distance migration.</title>
        <authorList>
            <person name="Zhan S."/>
            <person name="Merlin C."/>
            <person name="Boore J.L."/>
            <person name="Reppert S.M."/>
        </authorList>
    </citation>
    <scope>NUCLEOTIDE SEQUENCE [LARGE SCALE GENOMIC DNA]</scope>
    <source>
        <strain evidence="3">F-2</strain>
    </source>
</reference>
<comment type="caution">
    <text evidence="3">The sequence shown here is derived from an EMBL/GenBank/DDBJ whole genome shotgun (WGS) entry which is preliminary data.</text>
</comment>
<name>A0A212F4I0_DANPL</name>
<dbReference type="eggNOG" id="KOG3061">
    <property type="taxonomic scope" value="Eukaryota"/>
</dbReference>
<keyword evidence="1" id="KW-0143">Chaperone</keyword>
<dbReference type="PANTHER" id="PTHR12828">
    <property type="entry name" value="PROTEASOME MATURATION PROTEIN UMP1"/>
    <property type="match status" value="1"/>
</dbReference>
<dbReference type="Proteomes" id="UP000007151">
    <property type="component" value="Unassembled WGS sequence"/>
</dbReference>
<dbReference type="InterPro" id="IPR008012">
    <property type="entry name" value="Ump1"/>
</dbReference>
<evidence type="ECO:0000313" key="3">
    <source>
        <dbReference type="EMBL" id="OWR48645.1"/>
    </source>
</evidence>
<dbReference type="PANTHER" id="PTHR12828:SF3">
    <property type="entry name" value="PROTEASOME MATURATION PROTEIN"/>
    <property type="match status" value="1"/>
</dbReference>
<dbReference type="Pfam" id="PF05348">
    <property type="entry name" value="UMP1"/>
    <property type="match status" value="1"/>
</dbReference>
<accession>A0A212F4I0</accession>
<comment type="similarity">
    <text evidence="2">Belongs to the POMP/UMP1 family.</text>
</comment>
<sequence length="146" mass="16162">MVGKKQSFGLPSLKVKPEVSTNITVQDGVFGIPDPMVAGISATKNKLGQCHPLQVSEKNYHLNTEKMDMAMLRNVQGLHAPMKLTMERKFASKIGRLPFLPSSNLQHDVFTGRYLDIGFEDILNTPEFCEVNGQPHAVVERSLGLL</sequence>
<dbReference type="GO" id="GO:0043248">
    <property type="term" value="P:proteasome assembly"/>
    <property type="evidence" value="ECO:0007669"/>
    <property type="project" value="InterPro"/>
</dbReference>
<dbReference type="AlphaFoldDB" id="A0A212F4I0"/>
<dbReference type="EMBL" id="AGBW02010357">
    <property type="protein sequence ID" value="OWR48645.1"/>
    <property type="molecule type" value="Genomic_DNA"/>
</dbReference>
<evidence type="ECO:0000256" key="2">
    <source>
        <dbReference type="ARBA" id="ARBA00043974"/>
    </source>
</evidence>
<dbReference type="KEGG" id="dpl:KGM_215995"/>
<dbReference type="GO" id="GO:0005737">
    <property type="term" value="C:cytoplasm"/>
    <property type="evidence" value="ECO:0007669"/>
    <property type="project" value="TreeGrafter"/>
</dbReference>
<protein>
    <submittedName>
        <fullName evidence="3">Proteasome maturation protein</fullName>
    </submittedName>
</protein>
<dbReference type="FunCoup" id="A0A212F4I0">
    <property type="interactions" value="968"/>
</dbReference>
<dbReference type="GO" id="GO:0005634">
    <property type="term" value="C:nucleus"/>
    <property type="evidence" value="ECO:0007669"/>
    <property type="project" value="TreeGrafter"/>
</dbReference>
<keyword evidence="4" id="KW-1185">Reference proteome</keyword>
<evidence type="ECO:0000256" key="1">
    <source>
        <dbReference type="ARBA" id="ARBA00023186"/>
    </source>
</evidence>
<dbReference type="GO" id="GO:0000502">
    <property type="term" value="C:proteasome complex"/>
    <property type="evidence" value="ECO:0007669"/>
    <property type="project" value="UniProtKB-KW"/>
</dbReference>
<organism evidence="3 4">
    <name type="scientific">Danaus plexippus plexippus</name>
    <dbReference type="NCBI Taxonomy" id="278856"/>
    <lineage>
        <taxon>Eukaryota</taxon>
        <taxon>Metazoa</taxon>
        <taxon>Ecdysozoa</taxon>
        <taxon>Arthropoda</taxon>
        <taxon>Hexapoda</taxon>
        <taxon>Insecta</taxon>
        <taxon>Pterygota</taxon>
        <taxon>Neoptera</taxon>
        <taxon>Endopterygota</taxon>
        <taxon>Lepidoptera</taxon>
        <taxon>Glossata</taxon>
        <taxon>Ditrysia</taxon>
        <taxon>Papilionoidea</taxon>
        <taxon>Nymphalidae</taxon>
        <taxon>Danainae</taxon>
        <taxon>Danaini</taxon>
        <taxon>Danaina</taxon>
        <taxon>Danaus</taxon>
        <taxon>Danaus</taxon>
    </lineage>
</organism>
<proteinExistence type="inferred from homology"/>
<keyword evidence="3" id="KW-0647">Proteasome</keyword>
<dbReference type="STRING" id="278856.A0A212F4I0"/>
<dbReference type="InParanoid" id="A0A212F4I0"/>
<gene>
    <name evidence="3" type="ORF">KGM_215995</name>
</gene>
<evidence type="ECO:0000313" key="4">
    <source>
        <dbReference type="Proteomes" id="UP000007151"/>
    </source>
</evidence>